<dbReference type="RefSeq" id="WP_345695313.1">
    <property type="nucleotide sequence ID" value="NZ_BAABIS010000001.1"/>
</dbReference>
<dbReference type="EMBL" id="BAABIS010000001">
    <property type="protein sequence ID" value="GAA4835350.1"/>
    <property type="molecule type" value="Genomic_DNA"/>
</dbReference>
<keyword evidence="1" id="KW-0812">Transmembrane</keyword>
<evidence type="ECO:0000256" key="1">
    <source>
        <dbReference type="SAM" id="Phobius"/>
    </source>
</evidence>
<feature type="transmembrane region" description="Helical" evidence="1">
    <location>
        <begin position="63"/>
        <end position="86"/>
    </location>
</feature>
<keyword evidence="1" id="KW-1133">Transmembrane helix</keyword>
<proteinExistence type="predicted"/>
<evidence type="ECO:0000313" key="4">
    <source>
        <dbReference type="Proteomes" id="UP001501752"/>
    </source>
</evidence>
<keyword evidence="1" id="KW-0472">Membrane</keyword>
<feature type="transmembrane region" description="Helical" evidence="1">
    <location>
        <begin position="146"/>
        <end position="167"/>
    </location>
</feature>
<evidence type="ECO:0000259" key="2">
    <source>
        <dbReference type="Pfam" id="PF06724"/>
    </source>
</evidence>
<keyword evidence="4" id="KW-1185">Reference proteome</keyword>
<feature type="domain" description="DUF1206" evidence="2">
    <location>
        <begin position="198"/>
        <end position="266"/>
    </location>
</feature>
<feature type="transmembrane region" description="Helical" evidence="1">
    <location>
        <begin position="24"/>
        <end position="43"/>
    </location>
</feature>
<organism evidence="3 4">
    <name type="scientific">Kitasatospora terrestris</name>
    <dbReference type="NCBI Taxonomy" id="258051"/>
    <lineage>
        <taxon>Bacteria</taxon>
        <taxon>Bacillati</taxon>
        <taxon>Actinomycetota</taxon>
        <taxon>Actinomycetes</taxon>
        <taxon>Kitasatosporales</taxon>
        <taxon>Streptomycetaceae</taxon>
        <taxon>Kitasatospora</taxon>
    </lineage>
</organism>
<name>A0ABP9DDA2_9ACTN</name>
<reference evidence="4" key="1">
    <citation type="journal article" date="2019" name="Int. J. Syst. Evol. Microbiol.">
        <title>The Global Catalogue of Microorganisms (GCM) 10K type strain sequencing project: providing services to taxonomists for standard genome sequencing and annotation.</title>
        <authorList>
            <consortium name="The Broad Institute Genomics Platform"/>
            <consortium name="The Broad Institute Genome Sequencing Center for Infectious Disease"/>
            <person name="Wu L."/>
            <person name="Ma J."/>
        </authorList>
    </citation>
    <scope>NUCLEOTIDE SEQUENCE [LARGE SCALE GENOMIC DNA]</scope>
    <source>
        <strain evidence="4">JCM 13006</strain>
    </source>
</reference>
<dbReference type="Pfam" id="PF06724">
    <property type="entry name" value="DUF1206"/>
    <property type="match status" value="3"/>
</dbReference>
<feature type="transmembrane region" description="Helical" evidence="1">
    <location>
        <begin position="240"/>
        <end position="261"/>
    </location>
</feature>
<evidence type="ECO:0000313" key="3">
    <source>
        <dbReference type="EMBL" id="GAA4835350.1"/>
    </source>
</evidence>
<dbReference type="InterPro" id="IPR009597">
    <property type="entry name" value="DUF1206"/>
</dbReference>
<feature type="domain" description="DUF1206" evidence="2">
    <location>
        <begin position="23"/>
        <end position="89"/>
    </location>
</feature>
<protein>
    <submittedName>
        <fullName evidence="3">DUF1206 domain-containing protein</fullName>
    </submittedName>
</protein>
<accession>A0ABP9DDA2</accession>
<feature type="transmembrane region" description="Helical" evidence="1">
    <location>
        <begin position="107"/>
        <end position="126"/>
    </location>
</feature>
<sequence length="273" mass="27889">MDTGFAGRRLSRGRLVRTAGRSGFVARGVLYTLVGVLALRIAFGDGGEQADRQGALHRIAGQPFGSAMLWALAAGFAGMAVWRASTAVFGEAGRKETGSRVLSAGRAVFYAFVCWATAASAAGAGGGSDGDAASRDWTATALGWPVGRWLVGGAGLALLGIGVAIAVRAAQRRFLRKLDTAAMRPRTRAAVTAMGVSGNLARGAVYGAAGIFVVLAAVRFDPGRAKGMDGTLRSFADSSTGPWLLVGVAAGLVAYGAFSFVSARWRRFGGAGA</sequence>
<feature type="transmembrane region" description="Helical" evidence="1">
    <location>
        <begin position="203"/>
        <end position="220"/>
    </location>
</feature>
<gene>
    <name evidence="3" type="ORF">GCM10023235_07580</name>
</gene>
<dbReference type="Proteomes" id="UP001501752">
    <property type="component" value="Unassembled WGS sequence"/>
</dbReference>
<feature type="domain" description="DUF1206" evidence="2">
    <location>
        <begin position="104"/>
        <end position="170"/>
    </location>
</feature>
<comment type="caution">
    <text evidence="3">The sequence shown here is derived from an EMBL/GenBank/DDBJ whole genome shotgun (WGS) entry which is preliminary data.</text>
</comment>